<dbReference type="EMBL" id="CP017637">
    <property type="protein sequence ID" value="APG09882.1"/>
    <property type="molecule type" value="Genomic_DNA"/>
</dbReference>
<protein>
    <submittedName>
        <fullName evidence="1">Uncharacterized protein</fullName>
    </submittedName>
</protein>
<name>A0A1L3F9G3_BRAJP</name>
<gene>
    <name evidence="1" type="ORF">BKD09_16240</name>
</gene>
<evidence type="ECO:0000313" key="2">
    <source>
        <dbReference type="Proteomes" id="UP000181962"/>
    </source>
</evidence>
<reference evidence="1 2" key="1">
    <citation type="submission" date="2016-11" db="EMBL/GenBank/DDBJ databases">
        <title>Complete Genome Sequence of Bradyrhizobium sp. strain J5, an isolated from soybean nodule in Hokkaido.</title>
        <authorList>
            <person name="Kanehara K."/>
        </authorList>
    </citation>
    <scope>NUCLEOTIDE SEQUENCE [LARGE SCALE GENOMIC DNA]</scope>
    <source>
        <strain evidence="1 2">J5</strain>
    </source>
</reference>
<dbReference type="Proteomes" id="UP000181962">
    <property type="component" value="Chromosome"/>
</dbReference>
<proteinExistence type="predicted"/>
<dbReference type="AlphaFoldDB" id="A0A1L3F9G3"/>
<accession>A0A1L3F9G3</accession>
<sequence length="67" mass="7217">MVIAFGQRLPGSAMEGCLVIAIVLGLAKGDATSSEQFALQRREISHCGAPSRCVHCVCMRENCFSMK</sequence>
<evidence type="ECO:0000313" key="1">
    <source>
        <dbReference type="EMBL" id="APG09882.1"/>
    </source>
</evidence>
<organism evidence="1 2">
    <name type="scientific">Bradyrhizobium japonicum</name>
    <dbReference type="NCBI Taxonomy" id="375"/>
    <lineage>
        <taxon>Bacteria</taxon>
        <taxon>Pseudomonadati</taxon>
        <taxon>Pseudomonadota</taxon>
        <taxon>Alphaproteobacteria</taxon>
        <taxon>Hyphomicrobiales</taxon>
        <taxon>Nitrobacteraceae</taxon>
        <taxon>Bradyrhizobium</taxon>
    </lineage>
</organism>